<organism evidence="1 2">
    <name type="scientific">Hermetia illucens</name>
    <name type="common">Black soldier fly</name>
    <dbReference type="NCBI Taxonomy" id="343691"/>
    <lineage>
        <taxon>Eukaryota</taxon>
        <taxon>Metazoa</taxon>
        <taxon>Ecdysozoa</taxon>
        <taxon>Arthropoda</taxon>
        <taxon>Hexapoda</taxon>
        <taxon>Insecta</taxon>
        <taxon>Pterygota</taxon>
        <taxon>Neoptera</taxon>
        <taxon>Endopterygota</taxon>
        <taxon>Diptera</taxon>
        <taxon>Brachycera</taxon>
        <taxon>Stratiomyomorpha</taxon>
        <taxon>Stratiomyidae</taxon>
        <taxon>Hermetiinae</taxon>
        <taxon>Hermetia</taxon>
    </lineage>
</organism>
<name>A0A7R8V3M9_HERIL</name>
<gene>
    <name evidence="1" type="ORF">HERILL_LOCUS14628</name>
</gene>
<dbReference type="Proteomes" id="UP000594454">
    <property type="component" value="Chromosome 6"/>
</dbReference>
<evidence type="ECO:0000313" key="1">
    <source>
        <dbReference type="EMBL" id="CAD7092251.1"/>
    </source>
</evidence>
<sequence length="98" mass="10999">MVDELVTKMSKLLASGPETGVPTINLRLTDLPQASTSTASFQRNQLSYDDIYKIAIRMPEFDSDNERCDIYSWTAQANRILIKIHNLVRKGSTVPSDP</sequence>
<keyword evidence="2" id="KW-1185">Reference proteome</keyword>
<reference evidence="1 2" key="1">
    <citation type="submission" date="2020-11" db="EMBL/GenBank/DDBJ databases">
        <authorList>
            <person name="Wallbank WR R."/>
            <person name="Pardo Diaz C."/>
            <person name="Kozak K."/>
            <person name="Martin S."/>
            <person name="Jiggins C."/>
            <person name="Moest M."/>
            <person name="Warren A I."/>
            <person name="Generalovic N T."/>
            <person name="Byers J.R.P. K."/>
            <person name="Montejo-Kovacevich G."/>
            <person name="Yen C E."/>
        </authorList>
    </citation>
    <scope>NUCLEOTIDE SEQUENCE [LARGE SCALE GENOMIC DNA]</scope>
</reference>
<protein>
    <submittedName>
        <fullName evidence="1">Uncharacterized protein</fullName>
    </submittedName>
</protein>
<proteinExistence type="predicted"/>
<accession>A0A7R8V3M9</accession>
<dbReference type="EMBL" id="LR899014">
    <property type="protein sequence ID" value="CAD7092251.1"/>
    <property type="molecule type" value="Genomic_DNA"/>
</dbReference>
<dbReference type="AlphaFoldDB" id="A0A7R8V3M9"/>
<dbReference type="InParanoid" id="A0A7R8V3M9"/>
<evidence type="ECO:0000313" key="2">
    <source>
        <dbReference type="Proteomes" id="UP000594454"/>
    </source>
</evidence>